<dbReference type="RefSeq" id="WP_106137278.1">
    <property type="nucleotide sequence ID" value="NZ_PVTE01000006.1"/>
</dbReference>
<dbReference type="Proteomes" id="UP000238375">
    <property type="component" value="Unassembled WGS sequence"/>
</dbReference>
<comment type="caution">
    <text evidence="1">The sequence shown here is derived from an EMBL/GenBank/DDBJ whole genome shotgun (WGS) entry which is preliminary data.</text>
</comment>
<name>A0A2T0T5C2_9BACT</name>
<gene>
    <name evidence="1" type="ORF">CLV58_10616</name>
</gene>
<evidence type="ECO:0000313" key="1">
    <source>
        <dbReference type="EMBL" id="PRY40833.1"/>
    </source>
</evidence>
<keyword evidence="2" id="KW-1185">Reference proteome</keyword>
<evidence type="ECO:0000313" key="2">
    <source>
        <dbReference type="Proteomes" id="UP000238375"/>
    </source>
</evidence>
<accession>A0A2T0T5C2</accession>
<protein>
    <submittedName>
        <fullName evidence="1">Uncharacterized protein</fullName>
    </submittedName>
</protein>
<dbReference type="AlphaFoldDB" id="A0A2T0T5C2"/>
<reference evidence="1 2" key="1">
    <citation type="submission" date="2018-03" db="EMBL/GenBank/DDBJ databases">
        <title>Genomic Encyclopedia of Archaeal and Bacterial Type Strains, Phase II (KMG-II): from individual species to whole genera.</title>
        <authorList>
            <person name="Goeker M."/>
        </authorList>
    </citation>
    <scope>NUCLEOTIDE SEQUENCE [LARGE SCALE GENOMIC DNA]</scope>
    <source>
        <strain evidence="1 2">DSM 28354</strain>
    </source>
</reference>
<dbReference type="EMBL" id="PVTE01000006">
    <property type="protein sequence ID" value="PRY40833.1"/>
    <property type="molecule type" value="Genomic_DNA"/>
</dbReference>
<sequence length="152" mass="17435">MKTVDQILSECLSSHSWQVLNNQHESDMRGEVEAAMRAYYNQHMAPIPPIDLFDVTNGQWQTAWNLALGNYVKGQVDQEQSKLDCDMPFGKKGTRRVKLKLAEYEMHVYENGFIDCFTEHKDEYSGDSMYDSVPFDAGSVVHYLRSLGLKAF</sequence>
<proteinExistence type="predicted"/>
<organism evidence="1 2">
    <name type="scientific">Spirosoma oryzae</name>
    <dbReference type="NCBI Taxonomy" id="1469603"/>
    <lineage>
        <taxon>Bacteria</taxon>
        <taxon>Pseudomonadati</taxon>
        <taxon>Bacteroidota</taxon>
        <taxon>Cytophagia</taxon>
        <taxon>Cytophagales</taxon>
        <taxon>Cytophagaceae</taxon>
        <taxon>Spirosoma</taxon>
    </lineage>
</organism>